<organism evidence="1 2">
    <name type="scientific">Rhizobium fredii</name>
    <name type="common">Sinorhizobium fredii</name>
    <dbReference type="NCBI Taxonomy" id="380"/>
    <lineage>
        <taxon>Bacteria</taxon>
        <taxon>Pseudomonadati</taxon>
        <taxon>Pseudomonadota</taxon>
        <taxon>Alphaproteobacteria</taxon>
        <taxon>Hyphomicrobiales</taxon>
        <taxon>Rhizobiaceae</taxon>
        <taxon>Sinorhizobium/Ensifer group</taxon>
        <taxon>Sinorhizobium</taxon>
    </lineage>
</organism>
<accession>A0A2A6LTA2</accession>
<evidence type="ECO:0000313" key="2">
    <source>
        <dbReference type="Proteomes" id="UP000220353"/>
    </source>
</evidence>
<protein>
    <submittedName>
        <fullName evidence="1">Phage tail protein</fullName>
    </submittedName>
</protein>
<comment type="caution">
    <text evidence="1">The sequence shown here is derived from an EMBL/GenBank/DDBJ whole genome shotgun (WGS) entry which is preliminary data.</text>
</comment>
<dbReference type="Pfam" id="PF17212">
    <property type="entry name" value="Tube"/>
    <property type="match status" value="1"/>
</dbReference>
<gene>
    <name evidence="1" type="ORF">CO661_24100</name>
</gene>
<proteinExistence type="predicted"/>
<dbReference type="InterPro" id="IPR033767">
    <property type="entry name" value="Tail_Gp11"/>
</dbReference>
<evidence type="ECO:0000313" key="1">
    <source>
        <dbReference type="EMBL" id="PDT45349.1"/>
    </source>
</evidence>
<sequence>MTLGLAPLTELDAVNEILGTIAESPVNSLDEEVVIDASLAMKILKTTSVEVQSRGWWFNRLDEYELLPDVRKEIQLPPNVLKIKATGATSSKVVQRGQLLYDLTNKTLEFEAPVTVELTQGLEFEEMPSTARVYITVRAARKYQDRYFGDQATHSYTKQDETEALAALKNEDLEFDDPNMLEDSQFVSGLRKP</sequence>
<reference evidence="1 2" key="1">
    <citation type="submission" date="2017-09" db="EMBL/GenBank/DDBJ databases">
        <title>Comparative genomics of rhizobia isolated from Phaseolus vulgaris in China.</title>
        <authorList>
            <person name="Tong W."/>
        </authorList>
    </citation>
    <scope>NUCLEOTIDE SEQUENCE [LARGE SCALE GENOMIC DNA]</scope>
    <source>
        <strain evidence="1 2">PCH1</strain>
    </source>
</reference>
<dbReference type="EMBL" id="NWTC01000022">
    <property type="protein sequence ID" value="PDT45349.1"/>
    <property type="molecule type" value="Genomic_DNA"/>
</dbReference>
<dbReference type="RefSeq" id="WP_097587403.1">
    <property type="nucleotide sequence ID" value="NZ_NWTC01000022.1"/>
</dbReference>
<dbReference type="Proteomes" id="UP000220353">
    <property type="component" value="Unassembled WGS sequence"/>
</dbReference>
<name>A0A2A6LTA2_RHIFR</name>
<dbReference type="AlphaFoldDB" id="A0A2A6LTA2"/>